<evidence type="ECO:0000313" key="5">
    <source>
        <dbReference type="EMBL" id="KAF1921817.1"/>
    </source>
</evidence>
<dbReference type="GO" id="GO:0003677">
    <property type="term" value="F:DNA binding"/>
    <property type="evidence" value="ECO:0007669"/>
    <property type="project" value="InterPro"/>
</dbReference>
<dbReference type="GO" id="GO:0000981">
    <property type="term" value="F:DNA-binding transcription factor activity, RNA polymerase II-specific"/>
    <property type="evidence" value="ECO:0007669"/>
    <property type="project" value="InterPro"/>
</dbReference>
<dbReference type="InterPro" id="IPR036864">
    <property type="entry name" value="Zn2-C6_fun-type_DNA-bd_sf"/>
</dbReference>
<evidence type="ECO:0000259" key="4">
    <source>
        <dbReference type="PROSITE" id="PS50048"/>
    </source>
</evidence>
<dbReference type="PANTHER" id="PTHR46910">
    <property type="entry name" value="TRANSCRIPTION FACTOR PDR1"/>
    <property type="match status" value="1"/>
</dbReference>
<dbReference type="CDD" id="cd12148">
    <property type="entry name" value="fungal_TF_MHR"/>
    <property type="match status" value="1"/>
</dbReference>
<evidence type="ECO:0000256" key="1">
    <source>
        <dbReference type="ARBA" id="ARBA00022723"/>
    </source>
</evidence>
<sequence>MAGTAKKENWTTHEGACASCRTRKIRCGREKPQCNSCCRDGIDCVYSSPPKRVNQVKVLSQNFDDISERLALMQGELSSLTAMFKRSDVAEKFRLDADQDFPTRDTSGTNSGTSTPPLSGPGHIVRDNQTLVERYHGPCTLVALCRNFGADLTSYMGGSDDVVGSLVNRMLLDISTNEYMDFELGSRHDDTVCPPPRQFLTVMLETFLKQADYSTDIFCHQTIYEAVERVYREPSSPASEPWALCFNLIILLALGIEHPVRGDDPFVRPMLQAAHVAARKPCFFMSPRLVNVQALALLSLLAQQYHEETFGDSIFAQACTLAKAIGLHQTGYGISSELSEEEAEERTKVFRSLYIRDQFSATAHGSQSWLLNPAASLTNTQGSPAWELTRVQDELERLFAAEAAEMSASQRENAFARAQEKLNKWSQSHHIPSSTRPAPRDVPHYLAFLGTRMRLFGSHSVTDNAQVLYDARLSCLLVATSSNPTLNEALSDELDRLLMNPIIPARVSSRTQSFFTPSHSRNVSSISASTSSMIDGPHKSGLFSPNSQASLQATLPIHRIASVFPTVAIFTLARHVLGIPANNSEQQQQPRNKDSDCFQHERNEIISLLETLLFCFRSASLIPITSTPASSTPATYAFKLARILQHLIAIIHAQSDPMSSSSFLSDPNMLDVLPDALSLPNLDMFSNSSDASSQISPPFYPGLSLSSSTTAESSDNSLAMTPISGPQIPDTPFDISQFLNQMGGMNSPGSMWSTPDLSMQQQQYVPEQQQQSGRGSVWGKNKRARTESESDCERDKDVDFRID</sequence>
<dbReference type="CDD" id="cd00067">
    <property type="entry name" value="GAL4"/>
    <property type="match status" value="1"/>
</dbReference>
<feature type="compositionally biased region" description="Low complexity" evidence="3">
    <location>
        <begin position="760"/>
        <end position="771"/>
    </location>
</feature>
<dbReference type="SUPFAM" id="SSF57701">
    <property type="entry name" value="Zn2/Cys6 DNA-binding domain"/>
    <property type="match status" value="1"/>
</dbReference>
<feature type="region of interest" description="Disordered" evidence="3">
    <location>
        <begin position="704"/>
        <end position="730"/>
    </location>
</feature>
<keyword evidence="1" id="KW-0479">Metal-binding</keyword>
<evidence type="ECO:0000256" key="2">
    <source>
        <dbReference type="ARBA" id="ARBA00023242"/>
    </source>
</evidence>
<evidence type="ECO:0000313" key="6">
    <source>
        <dbReference type="Proteomes" id="UP000800096"/>
    </source>
</evidence>
<dbReference type="PROSITE" id="PS50048">
    <property type="entry name" value="ZN2_CY6_FUNGAL_2"/>
    <property type="match status" value="1"/>
</dbReference>
<dbReference type="EMBL" id="ML979132">
    <property type="protein sequence ID" value="KAF1921817.1"/>
    <property type="molecule type" value="Genomic_DNA"/>
</dbReference>
<dbReference type="PANTHER" id="PTHR46910:SF33">
    <property type="entry name" value="ZN(II)2CYS6 TRANSCRIPTION FACTOR (EUROFUNG)"/>
    <property type="match status" value="1"/>
</dbReference>
<name>A0A6A5R7F9_AMPQU</name>
<keyword evidence="2" id="KW-0539">Nucleus</keyword>
<organism evidence="5 6">
    <name type="scientific">Ampelomyces quisqualis</name>
    <name type="common">Powdery mildew agent</name>
    <dbReference type="NCBI Taxonomy" id="50730"/>
    <lineage>
        <taxon>Eukaryota</taxon>
        <taxon>Fungi</taxon>
        <taxon>Dikarya</taxon>
        <taxon>Ascomycota</taxon>
        <taxon>Pezizomycotina</taxon>
        <taxon>Dothideomycetes</taxon>
        <taxon>Pleosporomycetidae</taxon>
        <taxon>Pleosporales</taxon>
        <taxon>Pleosporineae</taxon>
        <taxon>Phaeosphaeriaceae</taxon>
        <taxon>Ampelomyces</taxon>
    </lineage>
</organism>
<feature type="region of interest" description="Disordered" evidence="3">
    <location>
        <begin position="744"/>
        <end position="803"/>
    </location>
</feature>
<feature type="compositionally biased region" description="Polar residues" evidence="3">
    <location>
        <begin position="744"/>
        <end position="759"/>
    </location>
</feature>
<dbReference type="SMART" id="SM00066">
    <property type="entry name" value="GAL4"/>
    <property type="match status" value="1"/>
</dbReference>
<gene>
    <name evidence="5" type="ORF">BDU57DRAFT_545218</name>
</gene>
<feature type="region of interest" description="Disordered" evidence="3">
    <location>
        <begin position="96"/>
        <end position="123"/>
    </location>
</feature>
<dbReference type="Pfam" id="PF04082">
    <property type="entry name" value="Fungal_trans"/>
    <property type="match status" value="1"/>
</dbReference>
<dbReference type="PROSITE" id="PS00463">
    <property type="entry name" value="ZN2_CY6_FUNGAL_1"/>
    <property type="match status" value="1"/>
</dbReference>
<dbReference type="GO" id="GO:0006351">
    <property type="term" value="P:DNA-templated transcription"/>
    <property type="evidence" value="ECO:0007669"/>
    <property type="project" value="InterPro"/>
</dbReference>
<dbReference type="GO" id="GO:0008270">
    <property type="term" value="F:zinc ion binding"/>
    <property type="evidence" value="ECO:0007669"/>
    <property type="project" value="InterPro"/>
</dbReference>
<dbReference type="Gene3D" id="4.10.240.10">
    <property type="entry name" value="Zn(2)-C6 fungal-type DNA-binding domain"/>
    <property type="match status" value="1"/>
</dbReference>
<dbReference type="Proteomes" id="UP000800096">
    <property type="component" value="Unassembled WGS sequence"/>
</dbReference>
<evidence type="ECO:0000256" key="3">
    <source>
        <dbReference type="SAM" id="MobiDB-lite"/>
    </source>
</evidence>
<feature type="compositionally biased region" description="Low complexity" evidence="3">
    <location>
        <begin position="106"/>
        <end position="122"/>
    </location>
</feature>
<keyword evidence="6" id="KW-1185">Reference proteome</keyword>
<protein>
    <recommendedName>
        <fullName evidence="4">Zn(2)-C6 fungal-type domain-containing protein</fullName>
    </recommendedName>
</protein>
<dbReference type="Pfam" id="PF00172">
    <property type="entry name" value="Zn_clus"/>
    <property type="match status" value="1"/>
</dbReference>
<feature type="domain" description="Zn(2)-C6 fungal-type" evidence="4">
    <location>
        <begin position="16"/>
        <end position="46"/>
    </location>
</feature>
<dbReference type="InterPro" id="IPR050987">
    <property type="entry name" value="AtrR-like"/>
</dbReference>
<dbReference type="OrthoDB" id="103819at2759"/>
<accession>A0A6A5R7F9</accession>
<dbReference type="InterPro" id="IPR001138">
    <property type="entry name" value="Zn2Cys6_DnaBD"/>
</dbReference>
<proteinExistence type="predicted"/>
<dbReference type="AlphaFoldDB" id="A0A6A5R7F9"/>
<feature type="compositionally biased region" description="Low complexity" evidence="3">
    <location>
        <begin position="704"/>
        <end position="718"/>
    </location>
</feature>
<feature type="compositionally biased region" description="Basic and acidic residues" evidence="3">
    <location>
        <begin position="784"/>
        <end position="803"/>
    </location>
</feature>
<reference evidence="5" key="1">
    <citation type="journal article" date="2020" name="Stud. Mycol.">
        <title>101 Dothideomycetes genomes: a test case for predicting lifestyles and emergence of pathogens.</title>
        <authorList>
            <person name="Haridas S."/>
            <person name="Albert R."/>
            <person name="Binder M."/>
            <person name="Bloem J."/>
            <person name="Labutti K."/>
            <person name="Salamov A."/>
            <person name="Andreopoulos B."/>
            <person name="Baker S."/>
            <person name="Barry K."/>
            <person name="Bills G."/>
            <person name="Bluhm B."/>
            <person name="Cannon C."/>
            <person name="Castanera R."/>
            <person name="Culley D."/>
            <person name="Daum C."/>
            <person name="Ezra D."/>
            <person name="Gonzalez J."/>
            <person name="Henrissat B."/>
            <person name="Kuo A."/>
            <person name="Liang C."/>
            <person name="Lipzen A."/>
            <person name="Lutzoni F."/>
            <person name="Magnuson J."/>
            <person name="Mondo S."/>
            <person name="Nolan M."/>
            <person name="Ohm R."/>
            <person name="Pangilinan J."/>
            <person name="Park H.-J."/>
            <person name="Ramirez L."/>
            <person name="Alfaro M."/>
            <person name="Sun H."/>
            <person name="Tritt A."/>
            <person name="Yoshinaga Y."/>
            <person name="Zwiers L.-H."/>
            <person name="Turgeon B."/>
            <person name="Goodwin S."/>
            <person name="Spatafora J."/>
            <person name="Crous P."/>
            <person name="Grigoriev I."/>
        </authorList>
    </citation>
    <scope>NUCLEOTIDE SEQUENCE</scope>
    <source>
        <strain evidence="5">HMLAC05119</strain>
    </source>
</reference>
<dbReference type="InterPro" id="IPR007219">
    <property type="entry name" value="XnlR_reg_dom"/>
</dbReference>